<evidence type="ECO:0000256" key="5">
    <source>
        <dbReference type="ARBA" id="ARBA00023136"/>
    </source>
</evidence>
<keyword evidence="2" id="KW-1003">Cell membrane</keyword>
<reference evidence="7" key="1">
    <citation type="submission" date="2021-06" db="EMBL/GenBank/DDBJ databases">
        <authorList>
            <person name="Hodson N. C."/>
            <person name="Mongue J. A."/>
            <person name="Jaron S. K."/>
        </authorList>
    </citation>
    <scope>NUCLEOTIDE SEQUENCE</scope>
</reference>
<gene>
    <name evidence="7" type="ORF">AFUS01_LOCUS19679</name>
</gene>
<evidence type="ECO:0000256" key="1">
    <source>
        <dbReference type="ARBA" id="ARBA00004651"/>
    </source>
</evidence>
<protein>
    <submittedName>
        <fullName evidence="7">Uncharacterized protein</fullName>
    </submittedName>
</protein>
<evidence type="ECO:0000256" key="2">
    <source>
        <dbReference type="ARBA" id="ARBA00022475"/>
    </source>
</evidence>
<dbReference type="EMBL" id="CAJVCH010205328">
    <property type="protein sequence ID" value="CAG7731070.1"/>
    <property type="molecule type" value="Genomic_DNA"/>
</dbReference>
<keyword evidence="3 6" id="KW-0812">Transmembrane</keyword>
<evidence type="ECO:0000256" key="6">
    <source>
        <dbReference type="SAM" id="Phobius"/>
    </source>
</evidence>
<name>A0A8J2K1K8_9HEXA</name>
<keyword evidence="5 6" id="KW-0472">Membrane</keyword>
<sequence>MPYIIKYFNFWLKAVHTMNIDATQAAVVPALVGIGFAIVITGLFVPASFVKALPSLCGMPASIAIIVGRDFLPGLMEPVNPSKRSFGGLFDALYIFGICLHAYLMMSSYFFVLLCMTVCKYLRNAFLMWNGRVYSSLLRGGDYIHSKEGRSTYALLYKDHATLLDLVEGTDRVFVYILESFTGLSILSLCLELYFIIRTAQKGYSEKAALEGGFFVRKHDWIAGGILTIQHGVMLIMALRITSSVGEEAMAGLEIIRRKTMLGRKADEELYFMLSMFSSYTSDNPIALCGGGFFVCNKEYIIGVVATIISYFTLVFQFEPQLDFNPTAGVDTSREKIQEFIDRLERPLLWDP</sequence>
<evidence type="ECO:0000313" key="7">
    <source>
        <dbReference type="EMBL" id="CAG7731070.1"/>
    </source>
</evidence>
<proteinExistence type="predicted"/>
<organism evidence="7 8">
    <name type="scientific">Allacma fusca</name>
    <dbReference type="NCBI Taxonomy" id="39272"/>
    <lineage>
        <taxon>Eukaryota</taxon>
        <taxon>Metazoa</taxon>
        <taxon>Ecdysozoa</taxon>
        <taxon>Arthropoda</taxon>
        <taxon>Hexapoda</taxon>
        <taxon>Collembola</taxon>
        <taxon>Symphypleona</taxon>
        <taxon>Sminthuridae</taxon>
        <taxon>Allacma</taxon>
    </lineage>
</organism>
<feature type="transmembrane region" description="Helical" evidence="6">
    <location>
        <begin position="300"/>
        <end position="318"/>
    </location>
</feature>
<keyword evidence="4 6" id="KW-1133">Transmembrane helix</keyword>
<comment type="caution">
    <text evidence="7">The sequence shown here is derived from an EMBL/GenBank/DDBJ whole genome shotgun (WGS) entry which is preliminary data.</text>
</comment>
<dbReference type="OrthoDB" id="10579468at2759"/>
<keyword evidence="8" id="KW-1185">Reference proteome</keyword>
<dbReference type="AlphaFoldDB" id="A0A8J2K1K8"/>
<feature type="transmembrane region" description="Helical" evidence="6">
    <location>
        <begin position="92"/>
        <end position="119"/>
    </location>
</feature>
<evidence type="ECO:0000256" key="3">
    <source>
        <dbReference type="ARBA" id="ARBA00022692"/>
    </source>
</evidence>
<evidence type="ECO:0000256" key="4">
    <source>
        <dbReference type="ARBA" id="ARBA00022989"/>
    </source>
</evidence>
<dbReference type="Pfam" id="PF08395">
    <property type="entry name" value="7tm_7"/>
    <property type="match status" value="1"/>
</dbReference>
<feature type="transmembrane region" description="Helical" evidence="6">
    <location>
        <begin position="173"/>
        <end position="197"/>
    </location>
</feature>
<accession>A0A8J2K1K8</accession>
<dbReference type="InterPro" id="IPR013604">
    <property type="entry name" value="7TM_chemorcpt"/>
</dbReference>
<dbReference type="GO" id="GO:0005886">
    <property type="term" value="C:plasma membrane"/>
    <property type="evidence" value="ECO:0007669"/>
    <property type="project" value="UniProtKB-SubCell"/>
</dbReference>
<dbReference type="Proteomes" id="UP000708208">
    <property type="component" value="Unassembled WGS sequence"/>
</dbReference>
<dbReference type="GO" id="GO:0050909">
    <property type="term" value="P:sensory perception of taste"/>
    <property type="evidence" value="ECO:0007669"/>
    <property type="project" value="InterPro"/>
</dbReference>
<comment type="subcellular location">
    <subcellularLocation>
        <location evidence="1">Cell membrane</location>
        <topology evidence="1">Multi-pass membrane protein</topology>
    </subcellularLocation>
</comment>
<evidence type="ECO:0000313" key="8">
    <source>
        <dbReference type="Proteomes" id="UP000708208"/>
    </source>
</evidence>
<feature type="transmembrane region" description="Helical" evidence="6">
    <location>
        <begin position="26"/>
        <end position="45"/>
    </location>
</feature>
<feature type="transmembrane region" description="Helical" evidence="6">
    <location>
        <begin position="221"/>
        <end position="241"/>
    </location>
</feature>